<feature type="non-terminal residue" evidence="1">
    <location>
        <position position="1"/>
    </location>
</feature>
<evidence type="ECO:0000313" key="1">
    <source>
        <dbReference type="EMBL" id="GAH96052.1"/>
    </source>
</evidence>
<gene>
    <name evidence="1" type="ORF">S03H2_69268</name>
</gene>
<protein>
    <submittedName>
        <fullName evidence="1">Uncharacterized protein</fullName>
    </submittedName>
</protein>
<sequence length="32" mass="3758">SILLETLNKRLSTRKRKVKLLDDDQTKLGDFL</sequence>
<accession>X1JPT5</accession>
<organism evidence="1">
    <name type="scientific">marine sediment metagenome</name>
    <dbReference type="NCBI Taxonomy" id="412755"/>
    <lineage>
        <taxon>unclassified sequences</taxon>
        <taxon>metagenomes</taxon>
        <taxon>ecological metagenomes</taxon>
    </lineage>
</organism>
<comment type="caution">
    <text evidence="1">The sequence shown here is derived from an EMBL/GenBank/DDBJ whole genome shotgun (WGS) entry which is preliminary data.</text>
</comment>
<proteinExistence type="predicted"/>
<name>X1JPT5_9ZZZZ</name>
<dbReference type="AlphaFoldDB" id="X1JPT5"/>
<reference evidence="1" key="1">
    <citation type="journal article" date="2014" name="Front. Microbiol.">
        <title>High frequency of phylogenetically diverse reductive dehalogenase-homologous genes in deep subseafloor sedimentary metagenomes.</title>
        <authorList>
            <person name="Kawai M."/>
            <person name="Futagami T."/>
            <person name="Toyoda A."/>
            <person name="Takaki Y."/>
            <person name="Nishi S."/>
            <person name="Hori S."/>
            <person name="Arai W."/>
            <person name="Tsubouchi T."/>
            <person name="Morono Y."/>
            <person name="Uchiyama I."/>
            <person name="Ito T."/>
            <person name="Fujiyama A."/>
            <person name="Inagaki F."/>
            <person name="Takami H."/>
        </authorList>
    </citation>
    <scope>NUCLEOTIDE SEQUENCE</scope>
    <source>
        <strain evidence="1">Expedition CK06-06</strain>
    </source>
</reference>
<dbReference type="EMBL" id="BARU01045729">
    <property type="protein sequence ID" value="GAH96052.1"/>
    <property type="molecule type" value="Genomic_DNA"/>
</dbReference>